<keyword evidence="1" id="KW-0805">Transcription regulation</keyword>
<evidence type="ECO:0000259" key="4">
    <source>
        <dbReference type="PROSITE" id="PS50949"/>
    </source>
</evidence>
<evidence type="ECO:0000313" key="6">
    <source>
        <dbReference type="Proteomes" id="UP001596107"/>
    </source>
</evidence>
<keyword evidence="6" id="KW-1185">Reference proteome</keyword>
<accession>A0ABW0TDE1</accession>
<name>A0ABW0TDE1_9HYPH</name>
<comment type="caution">
    <text evidence="5">The sequence shown here is derived from an EMBL/GenBank/DDBJ whole genome shotgun (WGS) entry which is preliminary data.</text>
</comment>
<dbReference type="SMART" id="SM00345">
    <property type="entry name" value="HTH_GNTR"/>
    <property type="match status" value="1"/>
</dbReference>
<dbReference type="RefSeq" id="WP_223022045.1">
    <property type="nucleotide sequence ID" value="NZ_CP078143.1"/>
</dbReference>
<dbReference type="InterPro" id="IPR036390">
    <property type="entry name" value="WH_DNA-bd_sf"/>
</dbReference>
<gene>
    <name evidence="5" type="ORF">ACFPOD_17355</name>
</gene>
<dbReference type="PANTHER" id="PTHR43537">
    <property type="entry name" value="TRANSCRIPTIONAL REGULATOR, GNTR FAMILY"/>
    <property type="match status" value="1"/>
</dbReference>
<dbReference type="Pfam" id="PF00392">
    <property type="entry name" value="GntR"/>
    <property type="match status" value="1"/>
</dbReference>
<feature type="domain" description="HTH gntR-type" evidence="4">
    <location>
        <begin position="17"/>
        <end position="84"/>
    </location>
</feature>
<dbReference type="Pfam" id="PF07729">
    <property type="entry name" value="FCD"/>
    <property type="match status" value="1"/>
</dbReference>
<keyword evidence="2" id="KW-0238">DNA-binding</keyword>
<dbReference type="SUPFAM" id="SSF48008">
    <property type="entry name" value="GntR ligand-binding domain-like"/>
    <property type="match status" value="1"/>
</dbReference>
<dbReference type="PANTHER" id="PTHR43537:SF39">
    <property type="entry name" value="HTH-TYPE TRANSCRIPTIONAL REGULATOR MCBR"/>
    <property type="match status" value="1"/>
</dbReference>
<dbReference type="InterPro" id="IPR000524">
    <property type="entry name" value="Tscrpt_reg_HTH_GntR"/>
</dbReference>
<dbReference type="InterPro" id="IPR011711">
    <property type="entry name" value="GntR_C"/>
</dbReference>
<sequence length="235" mass="25827">MSELQLGEGLQPVSTRITIGDGVYHQLRNALIVGRFDPGQVMTIKALAATFGTSPMPVREALRRLGAENALEIAANGSAHVPPVSAQRLDDICQARVALEGLATEQAAHRITDVEVSNLEQLVEAHESIHDAGEVYEMLLKNRDFHFAIYAASRSDVLMQLIDSLWLRYGPYMRMLSSYIAPRLGTGLHEPFSKHHHAIVAALKERNAQEARTHMIADITGTQSLLRKLCEGEAA</sequence>
<dbReference type="InterPro" id="IPR008920">
    <property type="entry name" value="TF_FadR/GntR_C"/>
</dbReference>
<dbReference type="Proteomes" id="UP001596107">
    <property type="component" value="Unassembled WGS sequence"/>
</dbReference>
<reference evidence="6" key="1">
    <citation type="journal article" date="2019" name="Int. J. Syst. Evol. Microbiol.">
        <title>The Global Catalogue of Microorganisms (GCM) 10K type strain sequencing project: providing services to taxonomists for standard genome sequencing and annotation.</title>
        <authorList>
            <consortium name="The Broad Institute Genomics Platform"/>
            <consortium name="The Broad Institute Genome Sequencing Center for Infectious Disease"/>
            <person name="Wu L."/>
            <person name="Ma J."/>
        </authorList>
    </citation>
    <scope>NUCLEOTIDE SEQUENCE [LARGE SCALE GENOMIC DNA]</scope>
    <source>
        <strain evidence="6">JCM 3366</strain>
    </source>
</reference>
<dbReference type="InterPro" id="IPR036388">
    <property type="entry name" value="WH-like_DNA-bd_sf"/>
</dbReference>
<dbReference type="Gene3D" id="1.20.120.530">
    <property type="entry name" value="GntR ligand-binding domain-like"/>
    <property type="match status" value="1"/>
</dbReference>
<evidence type="ECO:0000256" key="1">
    <source>
        <dbReference type="ARBA" id="ARBA00023015"/>
    </source>
</evidence>
<dbReference type="EMBL" id="JBHSNB010000004">
    <property type="protein sequence ID" value="MFC5586884.1"/>
    <property type="molecule type" value="Genomic_DNA"/>
</dbReference>
<evidence type="ECO:0000256" key="3">
    <source>
        <dbReference type="ARBA" id="ARBA00023163"/>
    </source>
</evidence>
<protein>
    <submittedName>
        <fullName evidence="5">GntR family transcriptional regulator</fullName>
    </submittedName>
</protein>
<evidence type="ECO:0000313" key="5">
    <source>
        <dbReference type="EMBL" id="MFC5586884.1"/>
    </source>
</evidence>
<dbReference type="SUPFAM" id="SSF46785">
    <property type="entry name" value="Winged helix' DNA-binding domain"/>
    <property type="match status" value="1"/>
</dbReference>
<dbReference type="PROSITE" id="PS50949">
    <property type="entry name" value="HTH_GNTR"/>
    <property type="match status" value="1"/>
</dbReference>
<evidence type="ECO:0000256" key="2">
    <source>
        <dbReference type="ARBA" id="ARBA00023125"/>
    </source>
</evidence>
<dbReference type="Gene3D" id="1.10.10.10">
    <property type="entry name" value="Winged helix-like DNA-binding domain superfamily/Winged helix DNA-binding domain"/>
    <property type="match status" value="1"/>
</dbReference>
<dbReference type="SMART" id="SM00895">
    <property type="entry name" value="FCD"/>
    <property type="match status" value="1"/>
</dbReference>
<proteinExistence type="predicted"/>
<keyword evidence="3" id="KW-0804">Transcription</keyword>
<organism evidence="5 6">
    <name type="scientific">Nitratireductor kimnyeongensis</name>
    <dbReference type="NCBI Taxonomy" id="430679"/>
    <lineage>
        <taxon>Bacteria</taxon>
        <taxon>Pseudomonadati</taxon>
        <taxon>Pseudomonadota</taxon>
        <taxon>Alphaproteobacteria</taxon>
        <taxon>Hyphomicrobiales</taxon>
        <taxon>Phyllobacteriaceae</taxon>
        <taxon>Nitratireductor</taxon>
    </lineage>
</organism>